<dbReference type="PANTHER" id="PTHR47466:SF1">
    <property type="entry name" value="METALLOPROTEASE MEP1 (AFU_ORTHOLOGUE AFUA_1G07730)-RELATED"/>
    <property type="match status" value="1"/>
</dbReference>
<evidence type="ECO:0008006" key="14">
    <source>
        <dbReference type="Google" id="ProtNLM"/>
    </source>
</evidence>
<feature type="domain" description="Peptidase M43 pregnancy-associated plasma-A" evidence="10">
    <location>
        <begin position="200"/>
        <end position="365"/>
    </location>
</feature>
<keyword evidence="4 9" id="KW-0732">Signal</keyword>
<dbReference type="Gene3D" id="3.40.390.10">
    <property type="entry name" value="Collagenase (Catalytic Domain)"/>
    <property type="match status" value="1"/>
</dbReference>
<keyword evidence="5" id="KW-0378">Hydrolase</keyword>
<evidence type="ECO:0000313" key="12">
    <source>
        <dbReference type="EMBL" id="GLB48353.1"/>
    </source>
</evidence>
<comment type="similarity">
    <text evidence="1">Belongs to the peptidase M43B family.</text>
</comment>
<evidence type="ECO:0000256" key="9">
    <source>
        <dbReference type="SAM" id="SignalP"/>
    </source>
</evidence>
<evidence type="ECO:0000256" key="4">
    <source>
        <dbReference type="ARBA" id="ARBA00022729"/>
    </source>
</evidence>
<dbReference type="InterPro" id="IPR008754">
    <property type="entry name" value="Peptidase_M43"/>
</dbReference>
<accession>A0ABQ5MG09</accession>
<dbReference type="Pfam" id="PF05572">
    <property type="entry name" value="Peptidase_M43"/>
    <property type="match status" value="1"/>
</dbReference>
<evidence type="ECO:0000256" key="8">
    <source>
        <dbReference type="ARBA" id="ARBA00023157"/>
    </source>
</evidence>
<protein>
    <recommendedName>
        <fullName evidence="14">T9SS type A sorting domain-containing protein</fullName>
    </recommendedName>
</protein>
<evidence type="ECO:0000256" key="6">
    <source>
        <dbReference type="ARBA" id="ARBA00022833"/>
    </source>
</evidence>
<dbReference type="EMBL" id="BRVO01000001">
    <property type="protein sequence ID" value="GLB48353.1"/>
    <property type="molecule type" value="Genomic_DNA"/>
</dbReference>
<keyword evidence="6" id="KW-0862">Zinc</keyword>
<dbReference type="InterPro" id="IPR026444">
    <property type="entry name" value="Secre_tail"/>
</dbReference>
<organism evidence="12 13">
    <name type="scientific">Neptunitalea lumnitzerae</name>
    <dbReference type="NCBI Taxonomy" id="2965509"/>
    <lineage>
        <taxon>Bacteria</taxon>
        <taxon>Pseudomonadati</taxon>
        <taxon>Bacteroidota</taxon>
        <taxon>Flavobacteriia</taxon>
        <taxon>Flavobacteriales</taxon>
        <taxon>Flavobacteriaceae</taxon>
        <taxon>Neptunitalea</taxon>
    </lineage>
</organism>
<keyword evidence="7" id="KW-0482">Metalloprotease</keyword>
<comment type="caution">
    <text evidence="12">The sequence shown here is derived from an EMBL/GenBank/DDBJ whole genome shotgun (WGS) entry which is preliminary data.</text>
</comment>
<keyword evidence="13" id="KW-1185">Reference proteome</keyword>
<dbReference type="CDD" id="cd04275">
    <property type="entry name" value="ZnMc_pappalysin_like"/>
    <property type="match status" value="1"/>
</dbReference>
<evidence type="ECO:0000313" key="13">
    <source>
        <dbReference type="Proteomes" id="UP001143543"/>
    </source>
</evidence>
<proteinExistence type="inferred from homology"/>
<feature type="chain" id="PRO_5046495635" description="T9SS type A sorting domain-containing protein" evidence="9">
    <location>
        <begin position="22"/>
        <end position="707"/>
    </location>
</feature>
<dbReference type="Pfam" id="PF18962">
    <property type="entry name" value="Por_Secre_tail"/>
    <property type="match status" value="1"/>
</dbReference>
<evidence type="ECO:0000259" key="10">
    <source>
        <dbReference type="Pfam" id="PF05572"/>
    </source>
</evidence>
<evidence type="ECO:0000259" key="11">
    <source>
        <dbReference type="Pfam" id="PF18962"/>
    </source>
</evidence>
<evidence type="ECO:0000256" key="2">
    <source>
        <dbReference type="ARBA" id="ARBA00022670"/>
    </source>
</evidence>
<dbReference type="InterPro" id="IPR024079">
    <property type="entry name" value="MetalloPept_cat_dom_sf"/>
</dbReference>
<dbReference type="NCBIfam" id="TIGR04183">
    <property type="entry name" value="Por_Secre_tail"/>
    <property type="match status" value="1"/>
</dbReference>
<dbReference type="Proteomes" id="UP001143543">
    <property type="component" value="Unassembled WGS sequence"/>
</dbReference>
<feature type="signal peptide" evidence="9">
    <location>
        <begin position="1"/>
        <end position="21"/>
    </location>
</feature>
<keyword evidence="8" id="KW-1015">Disulfide bond</keyword>
<reference evidence="12" key="1">
    <citation type="submission" date="2022-07" db="EMBL/GenBank/DDBJ databases">
        <title>Taxonomy of Novel Oxalotrophic and Methylotrophic Bacteria.</title>
        <authorList>
            <person name="Sahin N."/>
            <person name="Tani A."/>
        </authorList>
    </citation>
    <scope>NUCLEOTIDE SEQUENCE</scope>
    <source>
        <strain evidence="12">Y10</strain>
    </source>
</reference>
<keyword evidence="3" id="KW-0479">Metal-binding</keyword>
<feature type="domain" description="Secretion system C-terminal sorting" evidence="11">
    <location>
        <begin position="634"/>
        <end position="700"/>
    </location>
</feature>
<evidence type="ECO:0000256" key="5">
    <source>
        <dbReference type="ARBA" id="ARBA00022801"/>
    </source>
</evidence>
<keyword evidence="2" id="KW-0645">Protease</keyword>
<gene>
    <name evidence="12" type="ORF">Y10_07210</name>
</gene>
<dbReference type="PANTHER" id="PTHR47466">
    <property type="match status" value="1"/>
</dbReference>
<sequence>MKKITLSTLFFCLLSGLALNAQEKKAFSKKTAQQTIQLNATNQAHKDEAGTVRCLTTENEDRLQTLYPNRYSTEEFENWLAPKVAEMKQKMAAQKTMGTNTVVTIPVVVHVIHNGDAVGSNENISDTRVASQITVLNEDYRRMAGTPGYNTNAVGADTEIEFCLAQTAPDGSLTSGIDRVNLSGYTWNNTNVEGVLKPQTQWDPTQYFNIWVCEFGGDLGGILGYAQFPSNSGLGGLNTNGGAANTDGVVLDWRCFGSSDYAAGSYFSSYDKGRTLTHEIGHCLGLRHIWGDSSSCVVNATDSAQDYCPDTPAAADANYDCNADYDSCTLAAGNDMTENYMDYTNDTCMNVFTQDQKTRMLTVLANSPRRVELLSSTVCNAPNPEDYDGKVEINSINSTACSNVITPIVELTNLGNITLTSATISYYIDANTPATYNWTGSLAYGASETITLPSATISDNNAHVYYATIASVNGTSDMVASNDSSSYPFQTDAAIDMNSTITLEVQPDLYGSEITWEITNAAGAIVYSGGPYNDGTATQNPFTGAYTFSNIDPLDTQSIPLSVGCYTFTIYDSYGDGICALADLGYPEADGYYSLQSDGVEFAGGCDYTDSESVSFSVYDALSTESFNLEQISLYPNPAGNTLNINIGNNELPTSYSIYNTLGQRVLNKGIENAQDLQINTSALATGVYVVKIESGSESVALQFIKK</sequence>
<evidence type="ECO:0000256" key="7">
    <source>
        <dbReference type="ARBA" id="ARBA00023049"/>
    </source>
</evidence>
<dbReference type="RefSeq" id="WP_281763999.1">
    <property type="nucleotide sequence ID" value="NZ_BRVO01000001.1"/>
</dbReference>
<evidence type="ECO:0000256" key="3">
    <source>
        <dbReference type="ARBA" id="ARBA00022723"/>
    </source>
</evidence>
<dbReference type="SUPFAM" id="SSF55486">
    <property type="entry name" value="Metalloproteases ('zincins'), catalytic domain"/>
    <property type="match status" value="1"/>
</dbReference>
<evidence type="ECO:0000256" key="1">
    <source>
        <dbReference type="ARBA" id="ARBA00008721"/>
    </source>
</evidence>
<name>A0ABQ5MG09_9FLAO</name>